<keyword evidence="9 11" id="KW-0482">Metalloprotease</keyword>
<keyword evidence="10 11" id="KW-0472">Membrane</keyword>
<evidence type="ECO:0000256" key="2">
    <source>
        <dbReference type="ARBA" id="ARBA00004141"/>
    </source>
</evidence>
<keyword evidence="8 11" id="KW-1133">Transmembrane helix</keyword>
<evidence type="ECO:0000256" key="11">
    <source>
        <dbReference type="RuleBase" id="RU362031"/>
    </source>
</evidence>
<dbReference type="InterPro" id="IPR001478">
    <property type="entry name" value="PDZ"/>
</dbReference>
<keyword evidence="5 11" id="KW-0812">Transmembrane</keyword>
<feature type="transmembrane region" description="Helical" evidence="11">
    <location>
        <begin position="432"/>
        <end position="450"/>
    </location>
</feature>
<evidence type="ECO:0000256" key="1">
    <source>
        <dbReference type="ARBA" id="ARBA00001947"/>
    </source>
</evidence>
<dbReference type="Pfam" id="PF02163">
    <property type="entry name" value="Peptidase_M50"/>
    <property type="match status" value="1"/>
</dbReference>
<proteinExistence type="inferred from homology"/>
<evidence type="ECO:0000256" key="9">
    <source>
        <dbReference type="ARBA" id="ARBA00023049"/>
    </source>
</evidence>
<name>A0A139BTB3_9PROT</name>
<dbReference type="EMBL" id="LSLI01000038">
    <property type="protein sequence ID" value="KXS32209.1"/>
    <property type="molecule type" value="Genomic_DNA"/>
</dbReference>
<dbReference type="Pfam" id="PF17820">
    <property type="entry name" value="PDZ_6"/>
    <property type="match status" value="1"/>
</dbReference>
<dbReference type="InterPro" id="IPR036034">
    <property type="entry name" value="PDZ_sf"/>
</dbReference>
<dbReference type="GO" id="GO:0006508">
    <property type="term" value="P:proteolysis"/>
    <property type="evidence" value="ECO:0007669"/>
    <property type="project" value="UniProtKB-KW"/>
</dbReference>
<evidence type="ECO:0000259" key="12">
    <source>
        <dbReference type="PROSITE" id="PS50106"/>
    </source>
</evidence>
<dbReference type="CDD" id="cd23081">
    <property type="entry name" value="cpPDZ_EcRseP-like"/>
    <property type="match status" value="1"/>
</dbReference>
<dbReference type="PANTHER" id="PTHR42837:SF2">
    <property type="entry name" value="MEMBRANE METALLOPROTEASE ARASP2, CHLOROPLASTIC-RELATED"/>
    <property type="match status" value="1"/>
</dbReference>
<accession>A0A139BTB3</accession>
<evidence type="ECO:0000256" key="6">
    <source>
        <dbReference type="ARBA" id="ARBA00022801"/>
    </source>
</evidence>
<feature type="transmembrane region" description="Helical" evidence="11">
    <location>
        <begin position="95"/>
        <end position="118"/>
    </location>
</feature>
<comment type="caution">
    <text evidence="13">The sequence shown here is derived from an EMBL/GenBank/DDBJ whole genome shotgun (WGS) entry which is preliminary data.</text>
</comment>
<keyword evidence="6 11" id="KW-0378">Hydrolase</keyword>
<dbReference type="SMART" id="SM00228">
    <property type="entry name" value="PDZ"/>
    <property type="match status" value="2"/>
</dbReference>
<reference evidence="13 14" key="1">
    <citation type="submission" date="2016-02" db="EMBL/GenBank/DDBJ databases">
        <authorList>
            <person name="Wen L."/>
            <person name="He K."/>
            <person name="Yang H."/>
        </authorList>
    </citation>
    <scope>NUCLEOTIDE SEQUENCE [LARGE SCALE GENOMIC DNA]</scope>
    <source>
        <strain evidence="13">ShG14-8</strain>
    </source>
</reference>
<protein>
    <recommendedName>
        <fullName evidence="11">Zinc metalloprotease</fullName>
        <ecNumber evidence="11">3.4.24.-</ecNumber>
    </recommendedName>
</protein>
<comment type="cofactor">
    <cofactor evidence="1 11">
        <name>Zn(2+)</name>
        <dbReference type="ChEBI" id="CHEBI:29105"/>
    </cofactor>
</comment>
<evidence type="ECO:0000313" key="14">
    <source>
        <dbReference type="Proteomes" id="UP000070578"/>
    </source>
</evidence>
<gene>
    <name evidence="13" type="ORF">AWT59_1680</name>
</gene>
<dbReference type="InterPro" id="IPR008915">
    <property type="entry name" value="Peptidase_M50"/>
</dbReference>
<organism evidence="13 14">
    <name type="scientific">Candidatus Gallionella acididurans</name>
    <dbReference type="NCBI Taxonomy" id="1796491"/>
    <lineage>
        <taxon>Bacteria</taxon>
        <taxon>Pseudomonadati</taxon>
        <taxon>Pseudomonadota</taxon>
        <taxon>Betaproteobacteria</taxon>
        <taxon>Nitrosomonadales</taxon>
        <taxon>Gallionellaceae</taxon>
        <taxon>Gallionella</taxon>
    </lineage>
</organism>
<dbReference type="Gene3D" id="2.30.42.10">
    <property type="match status" value="2"/>
</dbReference>
<dbReference type="InterPro" id="IPR004387">
    <property type="entry name" value="Pept_M50_Zn"/>
</dbReference>
<keyword evidence="11" id="KW-0479">Metal-binding</keyword>
<dbReference type="GO" id="GO:0016020">
    <property type="term" value="C:membrane"/>
    <property type="evidence" value="ECO:0007669"/>
    <property type="project" value="UniProtKB-SubCell"/>
</dbReference>
<comment type="subcellular location">
    <subcellularLocation>
        <location evidence="2">Membrane</location>
        <topology evidence="2">Multi-pass membrane protein</topology>
    </subcellularLocation>
</comment>
<evidence type="ECO:0000256" key="8">
    <source>
        <dbReference type="ARBA" id="ARBA00022989"/>
    </source>
</evidence>
<dbReference type="EC" id="3.4.24.-" evidence="11"/>
<dbReference type="PROSITE" id="PS50106">
    <property type="entry name" value="PDZ"/>
    <property type="match status" value="1"/>
</dbReference>
<evidence type="ECO:0000256" key="7">
    <source>
        <dbReference type="ARBA" id="ARBA00022833"/>
    </source>
</evidence>
<keyword evidence="7 11" id="KW-0862">Zinc</keyword>
<dbReference type="PATRIC" id="fig|1796491.3.peg.1842"/>
<evidence type="ECO:0000256" key="5">
    <source>
        <dbReference type="ARBA" id="ARBA00022692"/>
    </source>
</evidence>
<evidence type="ECO:0000313" key="13">
    <source>
        <dbReference type="EMBL" id="KXS32209.1"/>
    </source>
</evidence>
<dbReference type="GO" id="GO:0004222">
    <property type="term" value="F:metalloendopeptidase activity"/>
    <property type="evidence" value="ECO:0007669"/>
    <property type="project" value="InterPro"/>
</dbReference>
<dbReference type="PANTHER" id="PTHR42837">
    <property type="entry name" value="REGULATOR OF SIGMA-E PROTEASE RSEP"/>
    <property type="match status" value="1"/>
</dbReference>
<dbReference type="GO" id="GO:0046872">
    <property type="term" value="F:metal ion binding"/>
    <property type="evidence" value="ECO:0007669"/>
    <property type="project" value="UniProtKB-KW"/>
</dbReference>
<evidence type="ECO:0000256" key="10">
    <source>
        <dbReference type="ARBA" id="ARBA00023136"/>
    </source>
</evidence>
<dbReference type="CDD" id="cd06163">
    <property type="entry name" value="S2P-M50_PDZ_RseP-like"/>
    <property type="match status" value="2"/>
</dbReference>
<dbReference type="Proteomes" id="UP000070578">
    <property type="component" value="Unassembled WGS sequence"/>
</dbReference>
<dbReference type="InterPro" id="IPR041489">
    <property type="entry name" value="PDZ_6"/>
</dbReference>
<feature type="domain" description="PDZ" evidence="12">
    <location>
        <begin position="208"/>
        <end position="274"/>
    </location>
</feature>
<keyword evidence="4 13" id="KW-0645">Protease</keyword>
<feature type="transmembrane region" description="Helical" evidence="11">
    <location>
        <begin position="383"/>
        <end position="404"/>
    </location>
</feature>
<evidence type="ECO:0000256" key="3">
    <source>
        <dbReference type="ARBA" id="ARBA00007931"/>
    </source>
</evidence>
<evidence type="ECO:0000256" key="4">
    <source>
        <dbReference type="ARBA" id="ARBA00022670"/>
    </source>
</evidence>
<dbReference type="AlphaFoldDB" id="A0A139BTB3"/>
<reference evidence="13 14" key="2">
    <citation type="submission" date="2016-03" db="EMBL/GenBank/DDBJ databases">
        <title>New uncultured bacterium of the family Gallionellaceae from acid mine drainage: description and reconstruction of genome based on metagenomic analysis of microbial community.</title>
        <authorList>
            <person name="Kadnikov V."/>
            <person name="Ivasenko D."/>
            <person name="Beletsky A."/>
            <person name="Mardanov A."/>
            <person name="Danilova E."/>
            <person name="Pimenov N."/>
            <person name="Karnachuk O."/>
            <person name="Ravin N."/>
        </authorList>
    </citation>
    <scope>NUCLEOTIDE SEQUENCE [LARGE SCALE GENOMIC DNA]</scope>
    <source>
        <strain evidence="13">ShG14-8</strain>
    </source>
</reference>
<dbReference type="NCBIfam" id="TIGR00054">
    <property type="entry name" value="RIP metalloprotease RseP"/>
    <property type="match status" value="1"/>
</dbReference>
<sequence length="459" mass="49994">MITLLAFIGAIALLVTFHEYGHYWVARRCGVKVLRFSLGFGKVIYRKRFAGNSTEWVISSIPFGGYVKMVDEREDQVAPEDLPYAFNRKPVLQRMAIVAAGPLANFLLAIILYWALFFHGVPGLKPKLGDVPPGTPAASAQMHAGETILSINGEPVPSWQELHWRLLDLVIQPDPGQDMKQGEVRIEAQDSSGASLMHVLYLGGLEAKDLDGDFLDKLGFVLYQPVIMPVIGDVARGSVAQRAGLRSGDRILSANGVAVRHWMDVVQVLRASPEQTVRLGIQRDGKILEIAVVPQAVVESGKKIGKIGAAPQVDKRELNAMLTEVSYGPVKALQHALRKTWETSVISLEMMAKMVMGEVSIKNLSGPITIADYAGQSAKMGAVAYLSFLALISISLGVLNLLPIPLLDGGHLLYYVAELLKGSPVSERSWEIGQKIGIALLGTLMVFAMYNDINRFVSG</sequence>
<comment type="similarity">
    <text evidence="3 11">Belongs to the peptidase M50B family.</text>
</comment>
<dbReference type="SUPFAM" id="SSF50156">
    <property type="entry name" value="PDZ domain-like"/>
    <property type="match status" value="2"/>
</dbReference>